<dbReference type="InterPro" id="IPR000390">
    <property type="entry name" value="Small_drug/metabolite_transptr"/>
</dbReference>
<feature type="transmembrane region" description="Helical" evidence="8">
    <location>
        <begin position="33"/>
        <end position="51"/>
    </location>
</feature>
<evidence type="ECO:0000256" key="6">
    <source>
        <dbReference type="ARBA" id="ARBA00023136"/>
    </source>
</evidence>
<dbReference type="GO" id="GO:0005886">
    <property type="term" value="C:plasma membrane"/>
    <property type="evidence" value="ECO:0007669"/>
    <property type="project" value="UniProtKB-SubCell"/>
</dbReference>
<evidence type="ECO:0000313" key="10">
    <source>
        <dbReference type="Proteomes" id="UP000051672"/>
    </source>
</evidence>
<evidence type="ECO:0000256" key="2">
    <source>
        <dbReference type="ARBA" id="ARBA00022448"/>
    </source>
</evidence>
<organism evidence="9 10">
    <name type="scientific">Lacticaseibacillus brantae DSM 23927</name>
    <dbReference type="NCBI Taxonomy" id="1423727"/>
    <lineage>
        <taxon>Bacteria</taxon>
        <taxon>Bacillati</taxon>
        <taxon>Bacillota</taxon>
        <taxon>Bacilli</taxon>
        <taxon>Lactobacillales</taxon>
        <taxon>Lactobacillaceae</taxon>
        <taxon>Lacticaseibacillus</taxon>
    </lineage>
</organism>
<evidence type="ECO:0000256" key="8">
    <source>
        <dbReference type="SAM" id="Phobius"/>
    </source>
</evidence>
<proteinExistence type="inferred from homology"/>
<dbReference type="PANTHER" id="PTHR30561:SF1">
    <property type="entry name" value="MULTIDRUG TRANSPORTER EMRE"/>
    <property type="match status" value="1"/>
</dbReference>
<sequence>MRAYLLLGVAIVGELAGTSLLKLSRGFSRLSPGILALVAYGVCFYCLALAMRTIPLSVTYALWCGIGMVLTTLIAWWGWHEPISILKLSGIALILVGTVVLSLND</sequence>
<comment type="subcellular location">
    <subcellularLocation>
        <location evidence="1 7">Cell membrane</location>
        <topology evidence="1 7">Multi-pass membrane protein</topology>
    </subcellularLocation>
</comment>
<dbReference type="InterPro" id="IPR045324">
    <property type="entry name" value="Small_multidrug_res"/>
</dbReference>
<dbReference type="GO" id="GO:0022857">
    <property type="term" value="F:transmembrane transporter activity"/>
    <property type="evidence" value="ECO:0007669"/>
    <property type="project" value="InterPro"/>
</dbReference>
<dbReference type="AlphaFoldDB" id="A0A0R2B143"/>
<name>A0A0R2B143_9LACO</name>
<gene>
    <name evidence="9" type="ORF">FC34_GL000784</name>
</gene>
<dbReference type="InterPro" id="IPR037185">
    <property type="entry name" value="EmrE-like"/>
</dbReference>
<keyword evidence="5 8" id="KW-1133">Transmembrane helix</keyword>
<evidence type="ECO:0000256" key="5">
    <source>
        <dbReference type="ARBA" id="ARBA00022989"/>
    </source>
</evidence>
<keyword evidence="10" id="KW-1185">Reference proteome</keyword>
<comment type="similarity">
    <text evidence="7">Belongs to the drug/metabolite transporter (DMT) superfamily. Small multidrug resistance (SMR) (TC 2.A.7.1) family.</text>
</comment>
<dbReference type="RefSeq" id="WP_057894064.1">
    <property type="nucleotide sequence ID" value="NZ_AYZQ01000001.1"/>
</dbReference>
<accession>A0A0R2B143</accession>
<comment type="caution">
    <text evidence="9">The sequence shown here is derived from an EMBL/GenBank/DDBJ whole genome shotgun (WGS) entry which is preliminary data.</text>
</comment>
<feature type="transmembrane region" description="Helical" evidence="8">
    <location>
        <begin position="58"/>
        <end position="79"/>
    </location>
</feature>
<evidence type="ECO:0000256" key="4">
    <source>
        <dbReference type="ARBA" id="ARBA00022692"/>
    </source>
</evidence>
<evidence type="ECO:0000256" key="3">
    <source>
        <dbReference type="ARBA" id="ARBA00022475"/>
    </source>
</evidence>
<reference evidence="9 10" key="1">
    <citation type="journal article" date="2015" name="Genome Announc.">
        <title>Expanding the biotechnology potential of lactobacilli through comparative genomics of 213 strains and associated genera.</title>
        <authorList>
            <person name="Sun Z."/>
            <person name="Harris H.M."/>
            <person name="McCann A."/>
            <person name="Guo C."/>
            <person name="Argimon S."/>
            <person name="Zhang W."/>
            <person name="Yang X."/>
            <person name="Jeffery I.B."/>
            <person name="Cooney J.C."/>
            <person name="Kagawa T.F."/>
            <person name="Liu W."/>
            <person name="Song Y."/>
            <person name="Salvetti E."/>
            <person name="Wrobel A."/>
            <person name="Rasinkangas P."/>
            <person name="Parkhill J."/>
            <person name="Rea M.C."/>
            <person name="O'Sullivan O."/>
            <person name="Ritari J."/>
            <person name="Douillard F.P."/>
            <person name="Paul Ross R."/>
            <person name="Yang R."/>
            <person name="Briner A.E."/>
            <person name="Felis G.E."/>
            <person name="de Vos W.M."/>
            <person name="Barrangou R."/>
            <person name="Klaenhammer T.R."/>
            <person name="Caufield P.W."/>
            <person name="Cui Y."/>
            <person name="Zhang H."/>
            <person name="O'Toole P.W."/>
        </authorList>
    </citation>
    <scope>NUCLEOTIDE SEQUENCE [LARGE SCALE GENOMIC DNA]</scope>
    <source>
        <strain evidence="9 10">DSM 23927</strain>
    </source>
</reference>
<dbReference type="Proteomes" id="UP000051672">
    <property type="component" value="Unassembled WGS sequence"/>
</dbReference>
<dbReference type="STRING" id="1423727.FC34_GL000784"/>
<keyword evidence="3" id="KW-1003">Cell membrane</keyword>
<evidence type="ECO:0000313" key="9">
    <source>
        <dbReference type="EMBL" id="KRM73063.1"/>
    </source>
</evidence>
<dbReference type="EMBL" id="AYZQ01000001">
    <property type="protein sequence ID" value="KRM73063.1"/>
    <property type="molecule type" value="Genomic_DNA"/>
</dbReference>
<dbReference type="PANTHER" id="PTHR30561">
    <property type="entry name" value="SMR FAMILY PROTON-DEPENDENT DRUG EFFLUX TRANSPORTER SUGE"/>
    <property type="match status" value="1"/>
</dbReference>
<evidence type="ECO:0000256" key="1">
    <source>
        <dbReference type="ARBA" id="ARBA00004651"/>
    </source>
</evidence>
<dbReference type="SUPFAM" id="SSF103481">
    <property type="entry name" value="Multidrug resistance efflux transporter EmrE"/>
    <property type="match status" value="1"/>
</dbReference>
<dbReference type="PATRIC" id="fig|1423727.3.peg.791"/>
<keyword evidence="6 8" id="KW-0472">Membrane</keyword>
<dbReference type="FunFam" id="1.10.3730.20:FF:000001">
    <property type="entry name" value="Quaternary ammonium compound resistance transporter SugE"/>
    <property type="match status" value="1"/>
</dbReference>
<dbReference type="Gene3D" id="1.10.3730.20">
    <property type="match status" value="1"/>
</dbReference>
<keyword evidence="2" id="KW-0813">Transport</keyword>
<keyword evidence="4 7" id="KW-0812">Transmembrane</keyword>
<protein>
    <submittedName>
        <fullName evidence="9">Uncharacterized protein</fullName>
    </submittedName>
</protein>
<dbReference type="OrthoDB" id="21828at2"/>
<feature type="transmembrane region" description="Helical" evidence="8">
    <location>
        <begin position="85"/>
        <end position="103"/>
    </location>
</feature>
<evidence type="ECO:0000256" key="7">
    <source>
        <dbReference type="RuleBase" id="RU003942"/>
    </source>
</evidence>
<dbReference type="Pfam" id="PF00893">
    <property type="entry name" value="Multi_Drug_Res"/>
    <property type="match status" value="1"/>
</dbReference>